<keyword evidence="5" id="KW-0663">Pyridoxal phosphate</keyword>
<evidence type="ECO:0000256" key="1">
    <source>
        <dbReference type="ARBA" id="ARBA00001933"/>
    </source>
</evidence>
<comment type="cofactor">
    <cofactor evidence="1">
        <name>pyridoxal 5'-phosphate</name>
        <dbReference type="ChEBI" id="CHEBI:597326"/>
    </cofactor>
</comment>
<dbReference type="Gene3D" id="3.30.470.10">
    <property type="match status" value="1"/>
</dbReference>
<dbReference type="InterPro" id="IPR043131">
    <property type="entry name" value="BCAT-like_N"/>
</dbReference>
<evidence type="ECO:0000256" key="2">
    <source>
        <dbReference type="ARBA" id="ARBA00009320"/>
    </source>
</evidence>
<dbReference type="PIRSF" id="PIRSF006468">
    <property type="entry name" value="BCAT1"/>
    <property type="match status" value="1"/>
</dbReference>
<reference evidence="7" key="1">
    <citation type="submission" date="2016-03" db="EMBL/GenBank/DDBJ databases">
        <title>Draft genome sequence of Rosellinia necatrix.</title>
        <authorList>
            <person name="Kanematsu S."/>
        </authorList>
    </citation>
    <scope>NUCLEOTIDE SEQUENCE [LARGE SCALE GENOMIC DNA]</scope>
    <source>
        <strain evidence="7">W97</strain>
    </source>
</reference>
<dbReference type="FunFam" id="3.30.470.10:FF:000004">
    <property type="entry name" value="Branched-chain-amino-acid aminotransferase"/>
    <property type="match status" value="1"/>
</dbReference>
<evidence type="ECO:0000256" key="5">
    <source>
        <dbReference type="ARBA" id="ARBA00022898"/>
    </source>
</evidence>
<evidence type="ECO:0000256" key="4">
    <source>
        <dbReference type="ARBA" id="ARBA00022679"/>
    </source>
</evidence>
<comment type="similarity">
    <text evidence="2">Belongs to the class-IV pyridoxal-phosphate-dependent aminotransferase family.</text>
</comment>
<protein>
    <submittedName>
        <fullName evidence="7">Putative branched-chain amino acid aminotransferase</fullName>
    </submittedName>
</protein>
<dbReference type="Proteomes" id="UP000054516">
    <property type="component" value="Unassembled WGS sequence"/>
</dbReference>
<dbReference type="GO" id="GO:0009081">
    <property type="term" value="P:branched-chain amino acid metabolic process"/>
    <property type="evidence" value="ECO:0007669"/>
    <property type="project" value="InterPro"/>
</dbReference>
<dbReference type="STRING" id="77044.A0A1S8A7Q1"/>
<accession>A0A1S8A7Q1</accession>
<dbReference type="OMA" id="LKWSDQA"/>
<feature type="modified residue" description="N6-(pyridoxal phosphate)lysine" evidence="6">
    <location>
        <position position="189"/>
    </location>
</feature>
<dbReference type="InterPro" id="IPR001544">
    <property type="entry name" value="Aminotrans_IV"/>
</dbReference>
<name>A0A1S8A7Q1_ROSNE</name>
<dbReference type="PANTHER" id="PTHR42825:SF2">
    <property type="entry name" value="BRANCHED-CHAIN-AMINO-ACID AMINOTRANSFERASE 3, CHLOROPLASTIC-RELATED"/>
    <property type="match status" value="1"/>
</dbReference>
<evidence type="ECO:0000256" key="6">
    <source>
        <dbReference type="PIRSR" id="PIRSR006468-1"/>
    </source>
</evidence>
<dbReference type="InterPro" id="IPR005786">
    <property type="entry name" value="B_amino_transII"/>
</dbReference>
<proteinExistence type="inferred from homology"/>
<dbReference type="InterPro" id="IPR036038">
    <property type="entry name" value="Aminotransferase-like"/>
</dbReference>
<gene>
    <name evidence="7" type="ORF">SAMD00023353_2200500</name>
</gene>
<dbReference type="Gene3D" id="3.20.10.10">
    <property type="entry name" value="D-amino Acid Aminotransferase, subunit A, domain 2"/>
    <property type="match status" value="1"/>
</dbReference>
<evidence type="ECO:0000313" key="7">
    <source>
        <dbReference type="EMBL" id="GAW26128.1"/>
    </source>
</evidence>
<keyword evidence="8" id="KW-1185">Reference proteome</keyword>
<dbReference type="OrthoDB" id="409992at2759"/>
<dbReference type="Pfam" id="PF01063">
    <property type="entry name" value="Aminotran_4"/>
    <property type="match status" value="1"/>
</dbReference>
<dbReference type="SUPFAM" id="SSF56752">
    <property type="entry name" value="D-aminoacid aminotransferase-like PLP-dependent enzymes"/>
    <property type="match status" value="1"/>
</dbReference>
<keyword evidence="4 7" id="KW-0808">Transferase</keyword>
<dbReference type="GO" id="GO:0004084">
    <property type="term" value="F:branched-chain-amino-acid transaminase activity"/>
    <property type="evidence" value="ECO:0007669"/>
    <property type="project" value="InterPro"/>
</dbReference>
<keyword evidence="3 7" id="KW-0032">Aminotransferase</keyword>
<dbReference type="InterPro" id="IPR043132">
    <property type="entry name" value="BCAT-like_C"/>
</dbReference>
<evidence type="ECO:0000256" key="3">
    <source>
        <dbReference type="ARBA" id="ARBA00022576"/>
    </source>
</evidence>
<dbReference type="EMBL" id="DF977467">
    <property type="protein sequence ID" value="GAW26128.1"/>
    <property type="molecule type" value="Genomic_DNA"/>
</dbReference>
<evidence type="ECO:0000313" key="8">
    <source>
        <dbReference type="Proteomes" id="UP000054516"/>
    </source>
</evidence>
<dbReference type="AlphaFoldDB" id="A0A1S8A7Q1"/>
<dbReference type="PANTHER" id="PTHR42825">
    <property type="entry name" value="AMINO ACID AMINOTRANSFERASE"/>
    <property type="match status" value="1"/>
</dbReference>
<sequence length="377" mass="40258">MFPPPPKDSIDWDNLGFDVTEVDGHVECHYSKETGEWSEPVFVTDPFLRIHGLTPALNYAQQAFEGLKAYRTRSGAIQVFRPRMNARRMARSAAYVSVPAVPEAVFLRGVLLAVARNAAYVPPHGGGAALYVRPIVFGSSATLAMASPDRYTFCVYATPVGMAYGTASVAALVLEDYDRVAPRGTGRAKIGGNYAPLARHIREAATAVHAAGEEAGGYGILLHLDSRARAEIDEFSMAGFVGVRARPEGGEEGGDGDGGGGGGYVLVVPEPTRTIESVTADSVCAIARDLGWATESRAVRYEELASFCEVFAVGTAGALVPVRSITRKSTGDVFSYGGGFQERGPCCSKLLTILRDIQQGNVEDRFGWCTTVTEMCD</sequence>
<organism evidence="7">
    <name type="scientific">Rosellinia necatrix</name>
    <name type="common">White root-rot fungus</name>
    <dbReference type="NCBI Taxonomy" id="77044"/>
    <lineage>
        <taxon>Eukaryota</taxon>
        <taxon>Fungi</taxon>
        <taxon>Dikarya</taxon>
        <taxon>Ascomycota</taxon>
        <taxon>Pezizomycotina</taxon>
        <taxon>Sordariomycetes</taxon>
        <taxon>Xylariomycetidae</taxon>
        <taxon>Xylariales</taxon>
        <taxon>Xylariaceae</taxon>
        <taxon>Rosellinia</taxon>
    </lineage>
</organism>